<dbReference type="GO" id="GO:0008168">
    <property type="term" value="F:methyltransferase activity"/>
    <property type="evidence" value="ECO:0007669"/>
    <property type="project" value="UniProtKB-KW"/>
</dbReference>
<dbReference type="InterPro" id="IPR029063">
    <property type="entry name" value="SAM-dependent_MTases_sf"/>
</dbReference>
<keyword evidence="2" id="KW-0808">Transferase</keyword>
<proteinExistence type="predicted"/>
<dbReference type="Proteomes" id="UP001202180">
    <property type="component" value="Unassembled WGS sequence"/>
</dbReference>
<dbReference type="Pfam" id="PF05050">
    <property type="entry name" value="Methyltransf_21"/>
    <property type="match status" value="1"/>
</dbReference>
<feature type="domain" description="Methyltransferase FkbM" evidence="1">
    <location>
        <begin position="119"/>
        <end position="271"/>
    </location>
</feature>
<reference evidence="2 3" key="1">
    <citation type="submission" date="2022-04" db="EMBL/GenBank/DDBJ databases">
        <title>Spirosoma sp. strain RP8 genome sequencing and assembly.</title>
        <authorList>
            <person name="Jung Y."/>
        </authorList>
    </citation>
    <scope>NUCLEOTIDE SEQUENCE [LARGE SCALE GENOMIC DNA]</scope>
    <source>
        <strain evidence="2 3">RP8</strain>
    </source>
</reference>
<dbReference type="InterPro" id="IPR052514">
    <property type="entry name" value="SAM-dependent_MTase"/>
</dbReference>
<sequence length="288" mass="32609">MIQQVKKILDIRRLDPATAAAMLGLLLRKRAGLQLSEQQLQDLEFFDCLRLANGYISQQEQSSITISFRGIYNTPVRLRTGSDSSDVAVFKQILGWEEYKPVVETYKNHFGADAASIIDAGGNIGLTSVYFSAHFPNASIVSVEPDIDNFNVLTANLAQKNVTCVWGAVWCHNGQLTLVNDFRDQLSWSRRVQEVEQNTNHVVPAYSIMHIKEQHNFDCIDILKIDIEGAEKELFAEPTFLKYTKCIALEIHDEFDCRQTIYQCLSDYGFDFINTGELTIGINRNFLA</sequence>
<dbReference type="Gene3D" id="3.40.50.150">
    <property type="entry name" value="Vaccinia Virus protein VP39"/>
    <property type="match status" value="1"/>
</dbReference>
<evidence type="ECO:0000313" key="3">
    <source>
        <dbReference type="Proteomes" id="UP001202180"/>
    </source>
</evidence>
<keyword evidence="2" id="KW-0489">Methyltransferase</keyword>
<gene>
    <name evidence="2" type="ORF">M0L20_23655</name>
</gene>
<dbReference type="SUPFAM" id="SSF53335">
    <property type="entry name" value="S-adenosyl-L-methionine-dependent methyltransferases"/>
    <property type="match status" value="1"/>
</dbReference>
<dbReference type="NCBIfam" id="TIGR01444">
    <property type="entry name" value="fkbM_fam"/>
    <property type="match status" value="1"/>
</dbReference>
<name>A0ABT0HRS9_9BACT</name>
<evidence type="ECO:0000313" key="2">
    <source>
        <dbReference type="EMBL" id="MCK8494886.1"/>
    </source>
</evidence>
<accession>A0ABT0HRS9</accession>
<organism evidence="2 3">
    <name type="scientific">Spirosoma liriopis</name>
    <dbReference type="NCBI Taxonomy" id="2937440"/>
    <lineage>
        <taxon>Bacteria</taxon>
        <taxon>Pseudomonadati</taxon>
        <taxon>Bacteroidota</taxon>
        <taxon>Cytophagia</taxon>
        <taxon>Cytophagales</taxon>
        <taxon>Cytophagaceae</taxon>
        <taxon>Spirosoma</taxon>
    </lineage>
</organism>
<keyword evidence="3" id="KW-1185">Reference proteome</keyword>
<dbReference type="PANTHER" id="PTHR34203">
    <property type="entry name" value="METHYLTRANSFERASE, FKBM FAMILY PROTEIN"/>
    <property type="match status" value="1"/>
</dbReference>
<dbReference type="EMBL" id="JALPRF010000005">
    <property type="protein sequence ID" value="MCK8494886.1"/>
    <property type="molecule type" value="Genomic_DNA"/>
</dbReference>
<dbReference type="InterPro" id="IPR006342">
    <property type="entry name" value="FkbM_mtfrase"/>
</dbReference>
<protein>
    <submittedName>
        <fullName evidence="2">FkbM family methyltransferase</fullName>
    </submittedName>
</protein>
<evidence type="ECO:0000259" key="1">
    <source>
        <dbReference type="Pfam" id="PF05050"/>
    </source>
</evidence>
<dbReference type="GO" id="GO:0032259">
    <property type="term" value="P:methylation"/>
    <property type="evidence" value="ECO:0007669"/>
    <property type="project" value="UniProtKB-KW"/>
</dbReference>
<comment type="caution">
    <text evidence="2">The sequence shown here is derived from an EMBL/GenBank/DDBJ whole genome shotgun (WGS) entry which is preliminary data.</text>
</comment>
<dbReference type="RefSeq" id="WP_248479505.1">
    <property type="nucleotide sequence ID" value="NZ_JALPRF010000005.1"/>
</dbReference>
<dbReference type="PANTHER" id="PTHR34203:SF15">
    <property type="entry name" value="SLL1173 PROTEIN"/>
    <property type="match status" value="1"/>
</dbReference>